<name>A0A7K3LHL1_9MYCO</name>
<dbReference type="EMBL" id="JAACYR010000126">
    <property type="protein sequence ID" value="NDJ91792.1"/>
    <property type="molecule type" value="Genomic_DNA"/>
</dbReference>
<dbReference type="AlphaFoldDB" id="A0A7K3LHL1"/>
<dbReference type="RefSeq" id="WP_162113236.1">
    <property type="nucleotide sequence ID" value="NZ_JAACYR010000126.1"/>
</dbReference>
<comment type="caution">
    <text evidence="1">The sequence shown here is derived from an EMBL/GenBank/DDBJ whole genome shotgun (WGS) entry which is preliminary data.</text>
</comment>
<dbReference type="InterPro" id="IPR036465">
    <property type="entry name" value="vWFA_dom_sf"/>
</dbReference>
<dbReference type="CDD" id="cd00198">
    <property type="entry name" value="vWFA"/>
    <property type="match status" value="1"/>
</dbReference>
<sequence>MSNPNLTGLVFLLDRSGSMQSIKTDVVGGFDAFIAEQRTAEGRCAVTLTQFDHKYEVVYSGVPIEDVPSLNLQPRGRTALLDSMGTLITDTAAQIDALDEADRPGTVIVAIMTDGHENASSEWRRPDIKALVEQQTNAHGWEFLYLGADQDAVEIGRGLGVKDGQSLTYAKDRSREAMAAAAGNIRAYRNAKLRHADAVMAGFTDAQRAEVAVDITVTTGPQSLPRRQR</sequence>
<organism evidence="1 2">
    <name type="scientific">Mycolicibacter kumamotonensis</name>
    <dbReference type="NCBI Taxonomy" id="354243"/>
    <lineage>
        <taxon>Bacteria</taxon>
        <taxon>Bacillati</taxon>
        <taxon>Actinomycetota</taxon>
        <taxon>Actinomycetes</taxon>
        <taxon>Mycobacteriales</taxon>
        <taxon>Mycobacteriaceae</taxon>
        <taxon>Mycolicibacter</taxon>
    </lineage>
</organism>
<evidence type="ECO:0000313" key="2">
    <source>
        <dbReference type="Proteomes" id="UP000466523"/>
    </source>
</evidence>
<dbReference type="SUPFAM" id="SSF53300">
    <property type="entry name" value="vWA-like"/>
    <property type="match status" value="1"/>
</dbReference>
<reference evidence="1 2" key="1">
    <citation type="submission" date="2020-01" db="EMBL/GenBank/DDBJ databases">
        <authorList>
            <person name="Sanchez-Estrada R."/>
            <person name="Gonzalez-Y-Merchand J.A."/>
            <person name="Rivera-Gutierrez S."/>
        </authorList>
    </citation>
    <scope>NUCLEOTIDE SEQUENCE [LARGE SCALE GENOMIC DNA]</scope>
    <source>
        <strain evidence="1 2">CST 7247</strain>
    </source>
</reference>
<accession>A0A7K3LHL1</accession>
<evidence type="ECO:0000313" key="1">
    <source>
        <dbReference type="EMBL" id="NDJ91792.1"/>
    </source>
</evidence>
<gene>
    <name evidence="1" type="ORF">GWR20_22050</name>
</gene>
<dbReference type="Proteomes" id="UP000466523">
    <property type="component" value="Unassembled WGS sequence"/>
</dbReference>
<protein>
    <submittedName>
        <fullName evidence="1">VWA domain-containing protein</fullName>
    </submittedName>
</protein>
<proteinExistence type="predicted"/>
<dbReference type="Gene3D" id="3.40.50.410">
    <property type="entry name" value="von Willebrand factor, type A domain"/>
    <property type="match status" value="1"/>
</dbReference>